<dbReference type="Proteomes" id="UP000052943">
    <property type="component" value="Unassembled WGS sequence"/>
</dbReference>
<dbReference type="OrthoDB" id="165382at2759"/>
<feature type="transmembrane region" description="Helical" evidence="6">
    <location>
        <begin position="460"/>
        <end position="476"/>
    </location>
</feature>
<keyword evidence="7" id="KW-0732">Signal</keyword>
<evidence type="ECO:0000256" key="6">
    <source>
        <dbReference type="SAM" id="Phobius"/>
    </source>
</evidence>
<gene>
    <name evidence="8" type="ORF">AM587_10014533</name>
</gene>
<protein>
    <submittedName>
        <fullName evidence="8">Uncharacterized protein</fullName>
    </submittedName>
</protein>
<feature type="compositionally biased region" description="Basic and acidic residues" evidence="5">
    <location>
        <begin position="88"/>
        <end position="99"/>
    </location>
</feature>
<sequence>MVLSRVLAVLCVAVVLLSEAPGASVNAETVSLQRQLEEEVVKVHIKAHPKEEASQPKLQDASPSRKHSHKHHKKDGGEETTESGETVRNYDHGTVRMESKGASAGKKLAKGHHKKEPSKKESTDETVVEYNHGSVKISSTESTGGETTDKTKKTATPDEKEVTRTANDVNQLVTKLSSTDSTEKKSFIDAYGPVVVICGIIGGLAAVIGVAGLVMGQPQSNDNNLDSVLSASDLDVDVEANVTSSGGAQDATDDGDDLLDNSDSEAVDDAEEEEGTFANGAAHASVSPIFIFGSQAAMASHLWVIGVSLSLTATLFGTLGKVLLKLAHTSSQALSVKAAATVCVFLLNPVFDAMSYAYAAQSILAPMAGFSVVWNIVLSPYLLNEKVSTHDIRGSAVILLGCVLVGISGSHDTPTHHSAELFALFQSRIFLEYAVFAVCTAAVLVWMICTYDKKSGWRRFAFGALSGLIGGNLFFLKASVELLAEGGAIWSNPETYIIFVSALSTAGGGIYVLDRGLREYDALYLVAIYQAFLILIGSISGVIFFHEISGMNSWWQLVVYPCSIVTTVGGIIVLSEKHTEHCDPVYPSSAINGAKQGEISPLITSNGTKNGFKHGSIEVV</sequence>
<feature type="transmembrane region" description="Helical" evidence="6">
    <location>
        <begin position="363"/>
        <end position="383"/>
    </location>
</feature>
<evidence type="ECO:0000256" key="3">
    <source>
        <dbReference type="ARBA" id="ARBA00022989"/>
    </source>
</evidence>
<dbReference type="FunFam" id="1.10.3730.20:FF:000020">
    <property type="entry name" value="Uncharacterized protein"/>
    <property type="match status" value="1"/>
</dbReference>
<comment type="subcellular location">
    <subcellularLocation>
        <location evidence="1">Membrane</location>
        <topology evidence="1">Multi-pass membrane protein</topology>
    </subcellularLocation>
</comment>
<reference evidence="8 9" key="1">
    <citation type="submission" date="2015-11" db="EMBL/GenBank/DDBJ databases">
        <title>Genomes and virulence difference between two physiological races of Phytophthora nicotianae.</title>
        <authorList>
            <person name="Liu H."/>
            <person name="Ma X."/>
            <person name="Yu H."/>
            <person name="Fang D."/>
            <person name="Li Y."/>
            <person name="Wang X."/>
            <person name="Wang W."/>
            <person name="Dong Y."/>
            <person name="Xiao B."/>
        </authorList>
    </citation>
    <scope>NUCLEOTIDE SEQUENCE [LARGE SCALE GENOMIC DNA]</scope>
    <source>
        <strain evidence="9">race 0</strain>
    </source>
</reference>
<evidence type="ECO:0000256" key="1">
    <source>
        <dbReference type="ARBA" id="ARBA00004141"/>
    </source>
</evidence>
<evidence type="ECO:0000256" key="2">
    <source>
        <dbReference type="ARBA" id="ARBA00022692"/>
    </source>
</evidence>
<evidence type="ECO:0000256" key="7">
    <source>
        <dbReference type="SAM" id="SignalP"/>
    </source>
</evidence>
<feature type="transmembrane region" description="Helical" evidence="6">
    <location>
        <begin position="392"/>
        <end position="409"/>
    </location>
</feature>
<feature type="transmembrane region" description="Helical" evidence="6">
    <location>
        <begin position="496"/>
        <end position="513"/>
    </location>
</feature>
<feature type="signal peptide" evidence="7">
    <location>
        <begin position="1"/>
        <end position="22"/>
    </location>
</feature>
<dbReference type="PANTHER" id="PTHR12570:SF9">
    <property type="entry name" value="MAGNESIUM TRANSPORTER NIPA8-RELATED"/>
    <property type="match status" value="1"/>
</dbReference>
<feature type="transmembrane region" description="Helical" evidence="6">
    <location>
        <begin position="557"/>
        <end position="574"/>
    </location>
</feature>
<dbReference type="SUPFAM" id="SSF103481">
    <property type="entry name" value="Multidrug resistance efflux transporter EmrE"/>
    <property type="match status" value="1"/>
</dbReference>
<proteinExistence type="predicted"/>
<organism evidence="8 9">
    <name type="scientific">Phytophthora nicotianae</name>
    <name type="common">Potato buckeye rot agent</name>
    <name type="synonym">Phytophthora parasitica</name>
    <dbReference type="NCBI Taxonomy" id="4792"/>
    <lineage>
        <taxon>Eukaryota</taxon>
        <taxon>Sar</taxon>
        <taxon>Stramenopiles</taxon>
        <taxon>Oomycota</taxon>
        <taxon>Peronosporomycetes</taxon>
        <taxon>Peronosporales</taxon>
        <taxon>Peronosporaceae</taxon>
        <taxon>Phytophthora</taxon>
    </lineage>
</organism>
<keyword evidence="2 6" id="KW-0812">Transmembrane</keyword>
<comment type="caution">
    <text evidence="8">The sequence shown here is derived from an EMBL/GenBank/DDBJ whole genome shotgun (WGS) entry which is preliminary data.</text>
</comment>
<evidence type="ECO:0000256" key="5">
    <source>
        <dbReference type="SAM" id="MobiDB-lite"/>
    </source>
</evidence>
<dbReference type="PANTHER" id="PTHR12570">
    <property type="match status" value="1"/>
</dbReference>
<feature type="transmembrane region" description="Helical" evidence="6">
    <location>
        <begin position="429"/>
        <end position="448"/>
    </location>
</feature>
<feature type="region of interest" description="Disordered" evidence="5">
    <location>
        <begin position="47"/>
        <end position="162"/>
    </location>
</feature>
<name>A0A0W8BN09_PHYNI</name>
<feature type="compositionally biased region" description="Basic residues" evidence="5">
    <location>
        <begin position="64"/>
        <end position="74"/>
    </location>
</feature>
<evidence type="ECO:0000256" key="4">
    <source>
        <dbReference type="ARBA" id="ARBA00023136"/>
    </source>
</evidence>
<feature type="chain" id="PRO_5006939775" evidence="7">
    <location>
        <begin position="23"/>
        <end position="620"/>
    </location>
</feature>
<feature type="compositionally biased region" description="Acidic residues" evidence="5">
    <location>
        <begin position="251"/>
        <end position="274"/>
    </location>
</feature>
<dbReference type="GO" id="GO:0016020">
    <property type="term" value="C:membrane"/>
    <property type="evidence" value="ECO:0007669"/>
    <property type="project" value="UniProtKB-SubCell"/>
</dbReference>
<dbReference type="InterPro" id="IPR008521">
    <property type="entry name" value="Mg_trans_NIPA"/>
</dbReference>
<feature type="region of interest" description="Disordered" evidence="5">
    <location>
        <begin position="243"/>
        <end position="274"/>
    </location>
</feature>
<keyword evidence="3 6" id="KW-1133">Transmembrane helix</keyword>
<dbReference type="AlphaFoldDB" id="A0A0W8BN09"/>
<evidence type="ECO:0000313" key="8">
    <source>
        <dbReference type="EMBL" id="KUF73267.1"/>
    </source>
</evidence>
<keyword evidence="4 6" id="KW-0472">Membrane</keyword>
<dbReference type="GO" id="GO:0015095">
    <property type="term" value="F:magnesium ion transmembrane transporter activity"/>
    <property type="evidence" value="ECO:0007669"/>
    <property type="project" value="InterPro"/>
</dbReference>
<dbReference type="EMBL" id="LNFO01006032">
    <property type="protein sequence ID" value="KUF73267.1"/>
    <property type="molecule type" value="Genomic_DNA"/>
</dbReference>
<feature type="compositionally biased region" description="Basic residues" evidence="5">
    <location>
        <begin position="107"/>
        <end position="117"/>
    </location>
</feature>
<dbReference type="InterPro" id="IPR037185">
    <property type="entry name" value="EmrE-like"/>
</dbReference>
<feature type="compositionally biased region" description="Basic and acidic residues" evidence="5">
    <location>
        <begin position="147"/>
        <end position="162"/>
    </location>
</feature>
<accession>A0A0W8BN09</accession>
<evidence type="ECO:0000313" key="9">
    <source>
        <dbReference type="Proteomes" id="UP000052943"/>
    </source>
</evidence>
<dbReference type="Gene3D" id="1.10.3730.20">
    <property type="match status" value="1"/>
</dbReference>
<feature type="transmembrane region" description="Helical" evidence="6">
    <location>
        <begin position="522"/>
        <end position="545"/>
    </location>
</feature>
<feature type="transmembrane region" description="Helical" evidence="6">
    <location>
        <begin position="302"/>
        <end position="324"/>
    </location>
</feature>
<dbReference type="Pfam" id="PF05653">
    <property type="entry name" value="Mg_trans_NIPA"/>
    <property type="match status" value="1"/>
</dbReference>